<evidence type="ECO:0000313" key="1">
    <source>
        <dbReference type="EMBL" id="JAH80113.1"/>
    </source>
</evidence>
<reference evidence="1" key="1">
    <citation type="submission" date="2014-11" db="EMBL/GenBank/DDBJ databases">
        <authorList>
            <person name="Amaro Gonzalez C."/>
        </authorList>
    </citation>
    <scope>NUCLEOTIDE SEQUENCE</scope>
</reference>
<protein>
    <submittedName>
        <fullName evidence="1">Uncharacterized protein</fullName>
    </submittedName>
</protein>
<dbReference type="EMBL" id="GBXM01028464">
    <property type="protein sequence ID" value="JAH80113.1"/>
    <property type="molecule type" value="Transcribed_RNA"/>
</dbReference>
<proteinExistence type="predicted"/>
<reference evidence="1" key="2">
    <citation type="journal article" date="2015" name="Fish Shellfish Immunol.">
        <title>Early steps in the European eel (Anguilla anguilla)-Vibrio vulnificus interaction in the gills: Role of the RtxA13 toxin.</title>
        <authorList>
            <person name="Callol A."/>
            <person name="Pajuelo D."/>
            <person name="Ebbesson L."/>
            <person name="Teles M."/>
            <person name="MacKenzie S."/>
            <person name="Amaro C."/>
        </authorList>
    </citation>
    <scope>NUCLEOTIDE SEQUENCE</scope>
</reference>
<accession>A0A0E9VS49</accession>
<sequence length="14" mass="1786">MLRETHLYLVKKVR</sequence>
<organism evidence="1">
    <name type="scientific">Anguilla anguilla</name>
    <name type="common">European freshwater eel</name>
    <name type="synonym">Muraena anguilla</name>
    <dbReference type="NCBI Taxonomy" id="7936"/>
    <lineage>
        <taxon>Eukaryota</taxon>
        <taxon>Metazoa</taxon>
        <taxon>Chordata</taxon>
        <taxon>Craniata</taxon>
        <taxon>Vertebrata</taxon>
        <taxon>Euteleostomi</taxon>
        <taxon>Actinopterygii</taxon>
        <taxon>Neopterygii</taxon>
        <taxon>Teleostei</taxon>
        <taxon>Anguilliformes</taxon>
        <taxon>Anguillidae</taxon>
        <taxon>Anguilla</taxon>
    </lineage>
</organism>
<name>A0A0E9VS49_ANGAN</name>